<feature type="region of interest" description="Disordered" evidence="1">
    <location>
        <begin position="226"/>
        <end position="254"/>
    </location>
</feature>
<evidence type="ECO:0000256" key="2">
    <source>
        <dbReference type="SAM" id="Phobius"/>
    </source>
</evidence>
<name>A0ABD5T636_9EURY</name>
<dbReference type="RefSeq" id="WP_284063764.1">
    <property type="nucleotide sequence ID" value="NZ_CP126159.1"/>
</dbReference>
<keyword evidence="2" id="KW-0472">Membrane</keyword>
<feature type="transmembrane region" description="Helical" evidence="2">
    <location>
        <begin position="46"/>
        <end position="64"/>
    </location>
</feature>
<protein>
    <submittedName>
        <fullName evidence="3">Uncharacterized protein</fullName>
    </submittedName>
</protein>
<keyword evidence="2" id="KW-0812">Transmembrane</keyword>
<accession>A0ABD5T636</accession>
<feature type="compositionally biased region" description="Low complexity" evidence="1">
    <location>
        <begin position="227"/>
        <end position="245"/>
    </location>
</feature>
<evidence type="ECO:0000313" key="3">
    <source>
        <dbReference type="EMBL" id="MFC6784586.1"/>
    </source>
</evidence>
<feature type="transmembrane region" description="Helical" evidence="2">
    <location>
        <begin position="12"/>
        <end position="34"/>
    </location>
</feature>
<dbReference type="EMBL" id="JBHSWX010000001">
    <property type="protein sequence ID" value="MFC6784586.1"/>
    <property type="molecule type" value="Genomic_DNA"/>
</dbReference>
<evidence type="ECO:0000256" key="1">
    <source>
        <dbReference type="SAM" id="MobiDB-lite"/>
    </source>
</evidence>
<proteinExistence type="predicted"/>
<reference evidence="3 4" key="1">
    <citation type="journal article" date="2019" name="Int. J. Syst. Evol. Microbiol.">
        <title>The Global Catalogue of Microorganisms (GCM) 10K type strain sequencing project: providing services to taxonomists for standard genome sequencing and annotation.</title>
        <authorList>
            <consortium name="The Broad Institute Genomics Platform"/>
            <consortium name="The Broad Institute Genome Sequencing Center for Infectious Disease"/>
            <person name="Wu L."/>
            <person name="Ma J."/>
        </authorList>
    </citation>
    <scope>NUCLEOTIDE SEQUENCE [LARGE SCALE GENOMIC DNA]</scope>
    <source>
        <strain evidence="3 4">SYNS20</strain>
    </source>
</reference>
<keyword evidence="2" id="KW-1133">Transmembrane helix</keyword>
<comment type="caution">
    <text evidence="3">The sequence shown here is derived from an EMBL/GenBank/DDBJ whole genome shotgun (WGS) entry which is preliminary data.</text>
</comment>
<dbReference type="Proteomes" id="UP001596443">
    <property type="component" value="Unassembled WGS sequence"/>
</dbReference>
<organism evidence="3 4">
    <name type="scientific">Halobaculum halobium</name>
    <dbReference type="NCBI Taxonomy" id="3032281"/>
    <lineage>
        <taxon>Archaea</taxon>
        <taxon>Methanobacteriati</taxon>
        <taxon>Methanobacteriota</taxon>
        <taxon>Stenosarchaea group</taxon>
        <taxon>Halobacteria</taxon>
        <taxon>Halobacteriales</taxon>
        <taxon>Haloferacaceae</taxon>
        <taxon>Halobaculum</taxon>
    </lineage>
</organism>
<gene>
    <name evidence="3" type="ORF">ACFQFD_00870</name>
</gene>
<sequence length="254" mass="28326">MIGGVIELLRPFAWVVLPLMFFGSFAVVGVALVFHRRNRVRKTFVAGFLVTLLLFQVSVIPLTAPPFVTWHKFSSPWESERVVHQIRVVDDQGRELPYDDKATLAFDGIRMTALHRRMTEDYSSEQNREIARYLLWSARDYRDGIERGSPRRGLTWTGSSMLPAQFLKFPAHGHNSVWTADQLSAHGTFVGIRVYRIEIHTSADGREVTSYSEQVVFEYREGDDAAGDASSVPSGSASPSLSVAGPAGGVARVR</sequence>
<dbReference type="GeneID" id="81211300"/>
<evidence type="ECO:0000313" key="4">
    <source>
        <dbReference type="Proteomes" id="UP001596443"/>
    </source>
</evidence>
<dbReference type="AlphaFoldDB" id="A0ABD5T636"/>
<keyword evidence="4" id="KW-1185">Reference proteome</keyword>